<proteinExistence type="predicted"/>
<dbReference type="PANTHER" id="PTHR33021:SF424">
    <property type="entry name" value="BASIC BLUE PROTEIN"/>
    <property type="match status" value="1"/>
</dbReference>
<evidence type="ECO:0000313" key="3">
    <source>
        <dbReference type="RefSeq" id="XP_027093637.2"/>
    </source>
</evidence>
<dbReference type="GO" id="GO:0009055">
    <property type="term" value="F:electron transfer activity"/>
    <property type="evidence" value="ECO:0007669"/>
    <property type="project" value="InterPro"/>
</dbReference>
<sequence length="150" mass="16780">MNFLGIYDACCWKSQLEEICRMYVQGRSSARQATAFAVLMILLSLFSRLRATHATTYAVGDSSGWNFNMGNWTEGKRFKAGDILTFNYDSSLHNVVMVDAKGYENCSASSKAKIYNSGNDKIKLSRGKYYFICTFPGHCDGGLKIQLSAY</sequence>
<name>A0A6P6UVF1_COFAR</name>
<dbReference type="SUPFAM" id="SSF49503">
    <property type="entry name" value="Cupredoxins"/>
    <property type="match status" value="1"/>
</dbReference>
<dbReference type="RefSeq" id="XP_027093637.2">
    <property type="nucleotide sequence ID" value="XM_027237836.2"/>
</dbReference>
<dbReference type="CDD" id="cd11013">
    <property type="entry name" value="Plantacyanin"/>
    <property type="match status" value="1"/>
</dbReference>
<reference evidence="3" key="2">
    <citation type="submission" date="2025-08" db="UniProtKB">
        <authorList>
            <consortium name="RefSeq"/>
        </authorList>
    </citation>
    <scope>IDENTIFICATION</scope>
    <source>
        <tissue evidence="3">Leaves</tissue>
    </source>
</reference>
<keyword evidence="2" id="KW-1185">Reference proteome</keyword>
<evidence type="ECO:0000259" key="1">
    <source>
        <dbReference type="PROSITE" id="PS51485"/>
    </source>
</evidence>
<dbReference type="InterPro" id="IPR039391">
    <property type="entry name" value="Phytocyanin-like"/>
</dbReference>
<dbReference type="PROSITE" id="PS51485">
    <property type="entry name" value="PHYTOCYANIN"/>
    <property type="match status" value="1"/>
</dbReference>
<dbReference type="AlphaFoldDB" id="A0A6P6UVF1"/>
<dbReference type="InterPro" id="IPR041844">
    <property type="entry name" value="Plantacyanin"/>
</dbReference>
<dbReference type="PANTHER" id="PTHR33021">
    <property type="entry name" value="BLUE COPPER PROTEIN"/>
    <property type="match status" value="1"/>
</dbReference>
<accession>A0A6P6UVF1</accession>
<dbReference type="GO" id="GO:0005886">
    <property type="term" value="C:plasma membrane"/>
    <property type="evidence" value="ECO:0007669"/>
    <property type="project" value="TreeGrafter"/>
</dbReference>
<dbReference type="GeneID" id="113714036"/>
<reference evidence="2" key="1">
    <citation type="journal article" date="2025" name="Foods">
        <title>Unveiling the Microbial Signatures of Arabica Coffee Cherries: Insights into Ripeness Specific Diversity, Functional Traits, and Implications for Quality and Safety.</title>
        <authorList>
            <consortium name="RefSeq"/>
            <person name="Tenea G.N."/>
            <person name="Cifuentes V."/>
            <person name="Reyes P."/>
            <person name="Cevallos-Vallejos M."/>
        </authorList>
    </citation>
    <scope>NUCLEOTIDE SEQUENCE [LARGE SCALE GENOMIC DNA]</scope>
</reference>
<feature type="domain" description="Phytocyanin" evidence="1">
    <location>
        <begin position="55"/>
        <end position="150"/>
    </location>
</feature>
<dbReference type="GO" id="GO:0046872">
    <property type="term" value="F:metal ion binding"/>
    <property type="evidence" value="ECO:0007669"/>
    <property type="project" value="UniProtKB-KW"/>
</dbReference>
<dbReference type="InterPro" id="IPR003245">
    <property type="entry name" value="Phytocyanin_dom"/>
</dbReference>
<gene>
    <name evidence="3" type="primary">LOC113714036</name>
</gene>
<dbReference type="Pfam" id="PF02298">
    <property type="entry name" value="Cu_bind_like"/>
    <property type="match status" value="1"/>
</dbReference>
<dbReference type="Proteomes" id="UP001652660">
    <property type="component" value="Chromosome 1e"/>
</dbReference>
<dbReference type="Gene3D" id="2.60.40.420">
    <property type="entry name" value="Cupredoxins - blue copper proteins"/>
    <property type="match status" value="1"/>
</dbReference>
<dbReference type="InterPro" id="IPR008972">
    <property type="entry name" value="Cupredoxin"/>
</dbReference>
<dbReference type="OrthoDB" id="1934652at2759"/>
<protein>
    <submittedName>
        <fullName evidence="3">Basic blue protein</fullName>
    </submittedName>
</protein>
<evidence type="ECO:0000313" key="2">
    <source>
        <dbReference type="Proteomes" id="UP001652660"/>
    </source>
</evidence>
<organism evidence="2 3">
    <name type="scientific">Coffea arabica</name>
    <name type="common">Arabian coffee</name>
    <dbReference type="NCBI Taxonomy" id="13443"/>
    <lineage>
        <taxon>Eukaryota</taxon>
        <taxon>Viridiplantae</taxon>
        <taxon>Streptophyta</taxon>
        <taxon>Embryophyta</taxon>
        <taxon>Tracheophyta</taxon>
        <taxon>Spermatophyta</taxon>
        <taxon>Magnoliopsida</taxon>
        <taxon>eudicotyledons</taxon>
        <taxon>Gunneridae</taxon>
        <taxon>Pentapetalae</taxon>
        <taxon>asterids</taxon>
        <taxon>lamiids</taxon>
        <taxon>Gentianales</taxon>
        <taxon>Rubiaceae</taxon>
        <taxon>Ixoroideae</taxon>
        <taxon>Gardenieae complex</taxon>
        <taxon>Bertiereae - Coffeeae clade</taxon>
        <taxon>Coffeeae</taxon>
        <taxon>Coffea</taxon>
    </lineage>
</organism>